<accession>A0A368XDL1</accession>
<organism evidence="1 2">
    <name type="scientific">Marinobacter nauticus</name>
    <name type="common">Marinobacter hydrocarbonoclasticus</name>
    <name type="synonym">Marinobacter aquaeolei</name>
    <dbReference type="NCBI Taxonomy" id="2743"/>
    <lineage>
        <taxon>Bacteria</taxon>
        <taxon>Pseudomonadati</taxon>
        <taxon>Pseudomonadota</taxon>
        <taxon>Gammaproteobacteria</taxon>
        <taxon>Pseudomonadales</taxon>
        <taxon>Marinobacteraceae</taxon>
        <taxon>Marinobacter</taxon>
    </lineage>
</organism>
<proteinExistence type="predicted"/>
<dbReference type="AlphaFoldDB" id="A0A368XDL1"/>
<protein>
    <submittedName>
        <fullName evidence="1">Uncharacterized protein</fullName>
    </submittedName>
</protein>
<name>A0A368XDL1_MARNT</name>
<comment type="caution">
    <text evidence="1">The sequence shown here is derived from an EMBL/GenBank/DDBJ whole genome shotgun (WGS) entry which is preliminary data.</text>
</comment>
<dbReference type="EMBL" id="QPJI01000011">
    <property type="protein sequence ID" value="RCW66040.1"/>
    <property type="molecule type" value="Genomic_DNA"/>
</dbReference>
<sequence>MRLIFRSSGGPVSTVYYRIFDADDTLHWIGLADGKIDLSRYGHNSRDAYKDLSPGHSKVTMELKWGGITGSAIINAKKQYSEHSNVVITPVMTPVEITTEPMDLIKLSGKSDQTILRNRGKDESEQTFMLDAKKAADIAMAVVDGLIGGYAKTSVVLGTSKTGVGLAGQILSLFGSNTKPEPLKLEDITSSLIEALSQNEAKVQSAKIMLVSRWLDHYISKSIALSTQDGAAGQDLSDYDRQEFRDELNAHLDGRTEFIGALAVLEHNREIRKYAIPEYIMGLTLRLHMERLHLHVKKEQSPLDEHDIAKIISLAQGYVTTLHECESDFKKLRADLIRKHPLIDSSWEDYTTPAPGSGIIDVVDMSGPEGSCFGRGITVKYLAGDRWLITKTISALSAIIKEMESYNLAETSPPKAPEVKSLQ</sequence>
<evidence type="ECO:0000313" key="1">
    <source>
        <dbReference type="EMBL" id="RCW66040.1"/>
    </source>
</evidence>
<dbReference type="Proteomes" id="UP000253647">
    <property type="component" value="Unassembled WGS sequence"/>
</dbReference>
<dbReference type="RefSeq" id="WP_114434922.1">
    <property type="nucleotide sequence ID" value="NZ_QPJI01000011.1"/>
</dbReference>
<reference evidence="1 2" key="1">
    <citation type="submission" date="2018-07" db="EMBL/GenBank/DDBJ databases">
        <title>Freshwater and sediment microbial communities from various areas in North America, analyzing microbe dynamics in response to fracking.</title>
        <authorList>
            <person name="Lamendella R."/>
        </authorList>
    </citation>
    <scope>NUCLEOTIDE SEQUENCE [LARGE SCALE GENOMIC DNA]</scope>
    <source>
        <strain evidence="1 2">105B</strain>
    </source>
</reference>
<evidence type="ECO:0000313" key="2">
    <source>
        <dbReference type="Proteomes" id="UP000253647"/>
    </source>
</evidence>
<gene>
    <name evidence="1" type="ORF">DET61_111145</name>
</gene>